<name>A0AB39KSF3_9CAUL</name>
<reference evidence="2" key="1">
    <citation type="submission" date="2024-06" db="EMBL/GenBank/DDBJ databases">
        <title>Caulobacter inopinatus, sp. nov.</title>
        <authorList>
            <person name="Donachie S.P."/>
        </authorList>
    </citation>
    <scope>NUCLEOTIDE SEQUENCE</scope>
    <source>
        <strain evidence="2">73W</strain>
    </source>
</reference>
<gene>
    <name evidence="2" type="ORF">ABOZ73_17810</name>
</gene>
<keyword evidence="1" id="KW-0732">Signal</keyword>
<proteinExistence type="predicted"/>
<dbReference type="AlphaFoldDB" id="A0AB39KSF3"/>
<dbReference type="RefSeq" id="WP_369059439.1">
    <property type="nucleotide sequence ID" value="NZ_CP158375.1"/>
</dbReference>
<protein>
    <submittedName>
        <fullName evidence="2">DUF4861 family protein</fullName>
    </submittedName>
</protein>
<dbReference type="EMBL" id="CP158375">
    <property type="protein sequence ID" value="XDO96598.1"/>
    <property type="molecule type" value="Genomic_DNA"/>
</dbReference>
<dbReference type="Pfam" id="PF16153">
    <property type="entry name" value="DUF4861"/>
    <property type="match status" value="1"/>
</dbReference>
<dbReference type="InterPro" id="IPR032342">
    <property type="entry name" value="DUF4861"/>
</dbReference>
<evidence type="ECO:0000256" key="1">
    <source>
        <dbReference type="SAM" id="SignalP"/>
    </source>
</evidence>
<organism evidence="2">
    <name type="scientific">Caulobacter sp. 73W</name>
    <dbReference type="NCBI Taxonomy" id="3161137"/>
    <lineage>
        <taxon>Bacteria</taxon>
        <taxon>Pseudomonadati</taxon>
        <taxon>Pseudomonadota</taxon>
        <taxon>Alphaproteobacteria</taxon>
        <taxon>Caulobacterales</taxon>
        <taxon>Caulobacteraceae</taxon>
        <taxon>Caulobacter</taxon>
    </lineage>
</organism>
<accession>A0AB39KSF3</accession>
<feature type="chain" id="PRO_5044332620" evidence="1">
    <location>
        <begin position="25"/>
        <end position="462"/>
    </location>
</feature>
<feature type="signal peptide" evidence="1">
    <location>
        <begin position="1"/>
        <end position="24"/>
    </location>
</feature>
<sequence length="462" mass="51409">MKIRALTSLAALTAGLAFTQGASAQTPWYVQGDWSPVQRVAIKLVNDLDVDRKNNPVIITRQQLAGILPDLHELSYTVVDPTLQGRPQPSVAHLAVQGGHEIRAETNGRWVHYQFDDLDKDGLWDELFFMTDLKAKEIRTVYIYLGHQDRGWNAHATHANIGSYMRHQVPFWESENVGWKLWYPTDIDVYGKRTPQLMSRRLYMENMDGYGVGQVDQGLGSDIMDVADSMGGGGVAMFDDPADPKAVSRPRFTPKHLGKTRFNAGSGTDTRFAFEVVTNGPARSIIRIKTMNWDTGHGRYALSQEYTAYAGENFTTARVKIDQFDSKTPGAALGVGVRKRPNEKFLVQKGGTVITAAPEAIRNPDDRESFQTDLMVEYAGTALVVKDAAKATYVFSPERQGNHLFKMPRTSDDRYEYLLAAGWSEGAVLKTQEAFADYVAVKAREYNSPIRFGGAALESKAN</sequence>
<evidence type="ECO:0000313" key="2">
    <source>
        <dbReference type="EMBL" id="XDO96598.1"/>
    </source>
</evidence>